<feature type="region of interest" description="Disordered" evidence="1">
    <location>
        <begin position="126"/>
        <end position="152"/>
    </location>
</feature>
<dbReference type="EMBL" id="AWUE01016018">
    <property type="protein sequence ID" value="OMO94505.1"/>
    <property type="molecule type" value="Genomic_DNA"/>
</dbReference>
<keyword evidence="3" id="KW-1185">Reference proteome</keyword>
<organism evidence="2 3">
    <name type="scientific">Corchorus olitorius</name>
    <dbReference type="NCBI Taxonomy" id="93759"/>
    <lineage>
        <taxon>Eukaryota</taxon>
        <taxon>Viridiplantae</taxon>
        <taxon>Streptophyta</taxon>
        <taxon>Embryophyta</taxon>
        <taxon>Tracheophyta</taxon>
        <taxon>Spermatophyta</taxon>
        <taxon>Magnoliopsida</taxon>
        <taxon>eudicotyledons</taxon>
        <taxon>Gunneridae</taxon>
        <taxon>Pentapetalae</taxon>
        <taxon>rosids</taxon>
        <taxon>malvids</taxon>
        <taxon>Malvales</taxon>
        <taxon>Malvaceae</taxon>
        <taxon>Grewioideae</taxon>
        <taxon>Apeibeae</taxon>
        <taxon>Corchorus</taxon>
    </lineage>
</organism>
<feature type="compositionally biased region" description="Acidic residues" evidence="1">
    <location>
        <begin position="74"/>
        <end position="83"/>
    </location>
</feature>
<feature type="region of interest" description="Disordered" evidence="1">
    <location>
        <begin position="1"/>
        <end position="105"/>
    </location>
</feature>
<dbReference type="AlphaFoldDB" id="A0A1R3JIB2"/>
<name>A0A1R3JIB2_9ROSI</name>
<proteinExistence type="predicted"/>
<evidence type="ECO:0000313" key="3">
    <source>
        <dbReference type="Proteomes" id="UP000187203"/>
    </source>
</evidence>
<feature type="compositionally biased region" description="Polar residues" evidence="1">
    <location>
        <begin position="41"/>
        <end position="50"/>
    </location>
</feature>
<evidence type="ECO:0000256" key="1">
    <source>
        <dbReference type="SAM" id="MobiDB-lite"/>
    </source>
</evidence>
<protein>
    <submittedName>
        <fullName evidence="2">Uncharacterized protein</fullName>
    </submittedName>
</protein>
<dbReference type="Proteomes" id="UP000187203">
    <property type="component" value="Unassembled WGS sequence"/>
</dbReference>
<comment type="caution">
    <text evidence="2">The sequence shown here is derived from an EMBL/GenBank/DDBJ whole genome shotgun (WGS) entry which is preliminary data.</text>
</comment>
<gene>
    <name evidence="2" type="ORF">COLO4_16309</name>
</gene>
<sequence>MEEDAVGDPPSKGERSGVKRGRSSLEQDAMGEDFPPLTGVPNPNKTANRQTYEKGKPAVPTASHAGSCFAVLDNMDDSQDSDEVVPNTVETNVPIAADKSGNDMRIRGDSRKQLQQNLHHVAQLANKGGVGGSSSDNAKSKHGPKVVVSDSANMSPAVNIPNKAFAPKHATVNPVQKQNLEPSVIDEMSTPSIVEPTQSQPNPCINLDQDDDMVGIGINGAAREKDTSSEEDFMNV</sequence>
<evidence type="ECO:0000313" key="2">
    <source>
        <dbReference type="EMBL" id="OMO94505.1"/>
    </source>
</evidence>
<accession>A0A1R3JIB2</accession>
<reference evidence="3" key="1">
    <citation type="submission" date="2013-09" db="EMBL/GenBank/DDBJ databases">
        <title>Corchorus olitorius genome sequencing.</title>
        <authorList>
            <person name="Alam M."/>
            <person name="Haque M.S."/>
            <person name="Islam M.S."/>
            <person name="Emdad E.M."/>
            <person name="Islam M.M."/>
            <person name="Ahmed B."/>
            <person name="Halim A."/>
            <person name="Hossen Q.M.M."/>
            <person name="Hossain M.Z."/>
            <person name="Ahmed R."/>
            <person name="Khan M.M."/>
            <person name="Islam R."/>
            <person name="Rashid M.M."/>
            <person name="Khan S.A."/>
            <person name="Rahman M.S."/>
            <person name="Alam M."/>
            <person name="Yahiya A.S."/>
            <person name="Khan M.S."/>
            <person name="Azam M.S."/>
            <person name="Haque T."/>
            <person name="Lashkar M.Z.H."/>
            <person name="Akhand A.I."/>
            <person name="Morshed G."/>
            <person name="Roy S."/>
            <person name="Uddin K.S."/>
            <person name="Rabeya T."/>
            <person name="Hossain A.S."/>
            <person name="Chowdhury A."/>
            <person name="Snigdha A.R."/>
            <person name="Mortoza M.S."/>
            <person name="Matin S.A."/>
            <person name="Hoque S.M.E."/>
            <person name="Islam M.K."/>
            <person name="Roy D.K."/>
            <person name="Haider R."/>
            <person name="Moosa M.M."/>
            <person name="Elias S.M."/>
            <person name="Hasan A.M."/>
            <person name="Jahan S."/>
            <person name="Shafiuddin M."/>
            <person name="Mahmood N."/>
            <person name="Shommy N.S."/>
        </authorList>
    </citation>
    <scope>NUCLEOTIDE SEQUENCE [LARGE SCALE GENOMIC DNA]</scope>
    <source>
        <strain evidence="3">cv. O-4</strain>
    </source>
</reference>